<keyword evidence="4 6" id="KW-1133">Transmembrane helix</keyword>
<evidence type="ECO:0000313" key="7">
    <source>
        <dbReference type="EMBL" id="MDK3020142.1"/>
    </source>
</evidence>
<keyword evidence="3 6" id="KW-0812">Transmembrane</keyword>
<keyword evidence="2" id="KW-1003">Cell membrane</keyword>
<organism evidence="7 8">
    <name type="scientific">Pseudodonghicola flavimaris</name>
    <dbReference type="NCBI Taxonomy" id="3050036"/>
    <lineage>
        <taxon>Bacteria</taxon>
        <taxon>Pseudomonadati</taxon>
        <taxon>Pseudomonadota</taxon>
        <taxon>Alphaproteobacteria</taxon>
        <taxon>Rhodobacterales</taxon>
        <taxon>Paracoccaceae</taxon>
        <taxon>Pseudodonghicola</taxon>
    </lineage>
</organism>
<feature type="transmembrane region" description="Helical" evidence="6">
    <location>
        <begin position="177"/>
        <end position="195"/>
    </location>
</feature>
<feature type="transmembrane region" description="Helical" evidence="6">
    <location>
        <begin position="201"/>
        <end position="221"/>
    </location>
</feature>
<dbReference type="Proteomes" id="UP001243757">
    <property type="component" value="Unassembled WGS sequence"/>
</dbReference>
<reference evidence="7 8" key="1">
    <citation type="submission" date="2023-05" db="EMBL/GenBank/DDBJ databases">
        <title>Pseudodonghicola sp. nov.</title>
        <authorList>
            <person name="Huang J."/>
        </authorList>
    </citation>
    <scope>NUCLEOTIDE SEQUENCE [LARGE SCALE GENOMIC DNA]</scope>
    <source>
        <strain evidence="7 8">IC7</strain>
    </source>
</reference>
<accession>A0ABT7F6C8</accession>
<evidence type="ECO:0000256" key="3">
    <source>
        <dbReference type="ARBA" id="ARBA00022692"/>
    </source>
</evidence>
<feature type="transmembrane region" description="Helical" evidence="6">
    <location>
        <begin position="228"/>
        <end position="249"/>
    </location>
</feature>
<feature type="transmembrane region" description="Helical" evidence="6">
    <location>
        <begin position="6"/>
        <end position="27"/>
    </location>
</feature>
<evidence type="ECO:0000256" key="4">
    <source>
        <dbReference type="ARBA" id="ARBA00022989"/>
    </source>
</evidence>
<feature type="transmembrane region" description="Helical" evidence="6">
    <location>
        <begin position="34"/>
        <end position="55"/>
    </location>
</feature>
<sequence length="296" mass="31208">MSDLLLNWLINIPGFAAPFAIAALGLIITERAGVLNLAAEGFMLAGALAGVGLMIHGAPPLVALGGSVLAGMAMGLIFAIMAASFRINHVIAGLALVFFAEALTSYIASAERWTNKAISGLEPVFLGQDVIVYATPVLCALTVWMLNRTRFGLTIRAVGENPGAADAAGIDVTAIRFAAILIGAALIGLAGGYLTVAVSRIWVDSVVGGRGWIAIALVIFARWHPWRALLGAILFGCIEALIPRIAAAGFDVPRYFLQMTPYLATLAVMIWAAARGRDRWSQPAALGQHHIREERG</sequence>
<keyword evidence="5 6" id="KW-0472">Membrane</keyword>
<dbReference type="PANTHER" id="PTHR43370">
    <property type="entry name" value="SUGAR ABC TRANSPORTER INTEGRAL MEMBRANE PROTEIN-RELATED"/>
    <property type="match status" value="1"/>
</dbReference>
<gene>
    <name evidence="7" type="ORF">QO033_20870</name>
</gene>
<feature type="transmembrane region" description="Helical" evidence="6">
    <location>
        <begin position="61"/>
        <end position="83"/>
    </location>
</feature>
<feature type="transmembrane region" description="Helical" evidence="6">
    <location>
        <begin position="130"/>
        <end position="147"/>
    </location>
</feature>
<dbReference type="PANTHER" id="PTHR43370:SF2">
    <property type="entry name" value="ABC TRANSPORTER PERMEASE PROTEIN"/>
    <property type="match status" value="1"/>
</dbReference>
<dbReference type="Pfam" id="PF02653">
    <property type="entry name" value="BPD_transp_2"/>
    <property type="match status" value="1"/>
</dbReference>
<dbReference type="EMBL" id="JASNJD010000022">
    <property type="protein sequence ID" value="MDK3020142.1"/>
    <property type="molecule type" value="Genomic_DNA"/>
</dbReference>
<keyword evidence="8" id="KW-1185">Reference proteome</keyword>
<evidence type="ECO:0000313" key="8">
    <source>
        <dbReference type="Proteomes" id="UP001243757"/>
    </source>
</evidence>
<comment type="subcellular location">
    <subcellularLocation>
        <location evidence="1">Cell membrane</location>
        <topology evidence="1">Multi-pass membrane protein</topology>
    </subcellularLocation>
</comment>
<evidence type="ECO:0000256" key="6">
    <source>
        <dbReference type="SAM" id="Phobius"/>
    </source>
</evidence>
<feature type="transmembrane region" description="Helical" evidence="6">
    <location>
        <begin position="90"/>
        <end position="110"/>
    </location>
</feature>
<evidence type="ECO:0000256" key="5">
    <source>
        <dbReference type="ARBA" id="ARBA00023136"/>
    </source>
</evidence>
<name>A0ABT7F6C8_9RHOB</name>
<comment type="caution">
    <text evidence="7">The sequence shown here is derived from an EMBL/GenBank/DDBJ whole genome shotgun (WGS) entry which is preliminary data.</text>
</comment>
<dbReference type="RefSeq" id="WP_284482834.1">
    <property type="nucleotide sequence ID" value="NZ_JASNJD010000022.1"/>
</dbReference>
<evidence type="ECO:0000256" key="1">
    <source>
        <dbReference type="ARBA" id="ARBA00004651"/>
    </source>
</evidence>
<proteinExistence type="predicted"/>
<dbReference type="CDD" id="cd06580">
    <property type="entry name" value="TM_PBP1_transp_TpRbsC_like"/>
    <property type="match status" value="1"/>
</dbReference>
<feature type="transmembrane region" description="Helical" evidence="6">
    <location>
        <begin position="255"/>
        <end position="274"/>
    </location>
</feature>
<dbReference type="InterPro" id="IPR001851">
    <property type="entry name" value="ABC_transp_permease"/>
</dbReference>
<evidence type="ECO:0000256" key="2">
    <source>
        <dbReference type="ARBA" id="ARBA00022475"/>
    </source>
</evidence>
<protein>
    <submittedName>
        <fullName evidence="7">ABC transporter permease</fullName>
    </submittedName>
</protein>